<dbReference type="InterPro" id="IPR028939">
    <property type="entry name" value="P5C_Rdtase_cat_N"/>
</dbReference>
<dbReference type="InterPro" id="IPR029036">
    <property type="entry name" value="P5CR_dimer"/>
</dbReference>
<dbReference type="PIRSF" id="PIRSF000193">
    <property type="entry name" value="Pyrrol-5-carb_rd"/>
    <property type="match status" value="1"/>
</dbReference>
<dbReference type="GO" id="GO:0055129">
    <property type="term" value="P:L-proline biosynthetic process"/>
    <property type="evidence" value="ECO:0007669"/>
    <property type="project" value="UniProtKB-UniRule"/>
</dbReference>
<dbReference type="Gene3D" id="3.40.50.720">
    <property type="entry name" value="NAD(P)-binding Rossmann-like Domain"/>
    <property type="match status" value="1"/>
</dbReference>
<dbReference type="Gene3D" id="1.10.3730.10">
    <property type="entry name" value="ProC C-terminal domain-like"/>
    <property type="match status" value="1"/>
</dbReference>
<evidence type="ECO:0000259" key="8">
    <source>
        <dbReference type="Pfam" id="PF03807"/>
    </source>
</evidence>
<dbReference type="SUPFAM" id="SSF48179">
    <property type="entry name" value="6-phosphogluconate dehydrogenase C-terminal domain-like"/>
    <property type="match status" value="1"/>
</dbReference>
<keyword evidence="4" id="KW-0963">Cytoplasm</keyword>
<dbReference type="PANTHER" id="PTHR11645">
    <property type="entry name" value="PYRROLINE-5-CARBOXYLATE REDUCTASE"/>
    <property type="match status" value="1"/>
</dbReference>
<comment type="subcellular location">
    <subcellularLocation>
        <location evidence="4">Cytoplasm</location>
    </subcellularLocation>
</comment>
<comment type="caution">
    <text evidence="10">The sequence shown here is derived from an EMBL/GenBank/DDBJ whole genome shotgun (WGS) entry which is preliminary data.</text>
</comment>
<dbReference type="FunFam" id="1.10.3730.10:FF:000001">
    <property type="entry name" value="Pyrroline-5-carboxylate reductase"/>
    <property type="match status" value="1"/>
</dbReference>
<name>A0A444L742_METS7</name>
<feature type="binding site" evidence="6">
    <location>
        <begin position="8"/>
        <end position="13"/>
    </location>
    <ligand>
        <name>NADP(+)</name>
        <dbReference type="ChEBI" id="CHEBI:58349"/>
    </ligand>
</feature>
<feature type="domain" description="Pyrroline-5-carboxylate reductase dimerisation" evidence="9">
    <location>
        <begin position="163"/>
        <end position="267"/>
    </location>
</feature>
<comment type="pathway">
    <text evidence="4 7">Amino-acid biosynthesis; L-proline biosynthesis; L-proline from L-glutamate 5-semialdehyde: step 1/1.</text>
</comment>
<keyword evidence="4 7" id="KW-0028">Amino-acid biosynthesis</keyword>
<dbReference type="SUPFAM" id="SSF51735">
    <property type="entry name" value="NAD(P)-binding Rossmann-fold domains"/>
    <property type="match status" value="1"/>
</dbReference>
<evidence type="ECO:0000313" key="10">
    <source>
        <dbReference type="EMBL" id="RWX73388.1"/>
    </source>
</evidence>
<comment type="similarity">
    <text evidence="1 4 7">Belongs to the pyrroline-5-carboxylate reductase family.</text>
</comment>
<comment type="function">
    <text evidence="4">Catalyzes the reduction of 1-pyrroline-5-carboxylate (PCA) to L-proline.</text>
</comment>
<keyword evidence="3 4" id="KW-0560">Oxidoreductase</keyword>
<evidence type="ECO:0000256" key="5">
    <source>
        <dbReference type="NCBIfam" id="TIGR00112"/>
    </source>
</evidence>
<feature type="domain" description="Pyrroline-5-carboxylate reductase catalytic N-terminal" evidence="8">
    <location>
        <begin position="4"/>
        <end position="98"/>
    </location>
</feature>
<dbReference type="PROSITE" id="PS00521">
    <property type="entry name" value="P5CR"/>
    <property type="match status" value="1"/>
</dbReference>
<comment type="catalytic activity">
    <reaction evidence="4 7">
        <text>L-proline + NADP(+) = (S)-1-pyrroline-5-carboxylate + NADPH + 2 H(+)</text>
        <dbReference type="Rhea" id="RHEA:14109"/>
        <dbReference type="ChEBI" id="CHEBI:15378"/>
        <dbReference type="ChEBI" id="CHEBI:17388"/>
        <dbReference type="ChEBI" id="CHEBI:57783"/>
        <dbReference type="ChEBI" id="CHEBI:58349"/>
        <dbReference type="ChEBI" id="CHEBI:60039"/>
        <dbReference type="EC" id="1.5.1.2"/>
    </reaction>
</comment>
<dbReference type="Proteomes" id="UP000288215">
    <property type="component" value="Unassembled WGS sequence"/>
</dbReference>
<protein>
    <recommendedName>
        <fullName evidence="4 5">Pyrroline-5-carboxylate reductase</fullName>
        <shortName evidence="4">P5C reductase</shortName>
        <shortName evidence="4">P5CR</shortName>
        <ecNumber evidence="4 5">1.5.1.2</ecNumber>
    </recommendedName>
    <alternativeName>
        <fullName evidence="4">PCA reductase</fullName>
    </alternativeName>
</protein>
<evidence type="ECO:0000259" key="9">
    <source>
        <dbReference type="Pfam" id="PF14748"/>
    </source>
</evidence>
<dbReference type="Pfam" id="PF03807">
    <property type="entry name" value="F420_oxidored"/>
    <property type="match status" value="1"/>
</dbReference>
<dbReference type="InterPro" id="IPR036291">
    <property type="entry name" value="NAD(P)-bd_dom_sf"/>
</dbReference>
<dbReference type="GO" id="GO:0004735">
    <property type="term" value="F:pyrroline-5-carboxylate reductase activity"/>
    <property type="evidence" value="ECO:0007669"/>
    <property type="project" value="UniProtKB-UniRule"/>
</dbReference>
<evidence type="ECO:0000256" key="6">
    <source>
        <dbReference type="PIRSR" id="PIRSR000193-1"/>
    </source>
</evidence>
<dbReference type="EMBL" id="RXGA01000003">
    <property type="protein sequence ID" value="RWX73388.1"/>
    <property type="molecule type" value="Genomic_DNA"/>
</dbReference>
<dbReference type="InterPro" id="IPR000304">
    <property type="entry name" value="Pyrroline-COOH_reductase"/>
</dbReference>
<evidence type="ECO:0000313" key="11">
    <source>
        <dbReference type="Proteomes" id="UP000288215"/>
    </source>
</evidence>
<dbReference type="InterPro" id="IPR008927">
    <property type="entry name" value="6-PGluconate_DH-like_C_sf"/>
</dbReference>
<dbReference type="GO" id="GO:0005737">
    <property type="term" value="C:cytoplasm"/>
    <property type="evidence" value="ECO:0007669"/>
    <property type="project" value="UniProtKB-SubCell"/>
</dbReference>
<reference evidence="10 11" key="1">
    <citation type="submission" date="2018-12" db="EMBL/GenBank/DDBJ databases">
        <title>The complete genome of the methanogenic archaea of the candidate phylum Verstraetearchaeota, obtained from the metagenome of underground thermal water.</title>
        <authorList>
            <person name="Kadnikov V.V."/>
            <person name="Mardanov A.V."/>
            <person name="Beletsky A.V."/>
            <person name="Karnachuk O.V."/>
            <person name="Ravin N.V."/>
        </authorList>
    </citation>
    <scope>NUCLEOTIDE SEQUENCE [LARGE SCALE GENOMIC DNA]</scope>
    <source>
        <strain evidence="10">Ch88</strain>
    </source>
</reference>
<dbReference type="AlphaFoldDB" id="A0A444L742"/>
<evidence type="ECO:0000256" key="3">
    <source>
        <dbReference type="ARBA" id="ARBA00023002"/>
    </source>
</evidence>
<evidence type="ECO:0000256" key="7">
    <source>
        <dbReference type="RuleBase" id="RU003903"/>
    </source>
</evidence>
<organism evidence="10 11">
    <name type="scientific">Methanosuratincola subterraneus</name>
    <dbReference type="NCBI Taxonomy" id="2593994"/>
    <lineage>
        <taxon>Archaea</taxon>
        <taxon>Thermoproteota</taxon>
        <taxon>Methanosuratincolia</taxon>
        <taxon>Candidatus Methanomethylicales</taxon>
        <taxon>Candidatus Methanomethylicaceae</taxon>
        <taxon>Candidatus Methanosuratincola (ex Vanwonterghem et al. 2016)</taxon>
    </lineage>
</organism>
<feature type="binding site" evidence="6">
    <location>
        <begin position="68"/>
        <end position="71"/>
    </location>
    <ligand>
        <name>NADP(+)</name>
        <dbReference type="ChEBI" id="CHEBI:58349"/>
    </ligand>
</feature>
<proteinExistence type="inferred from homology"/>
<sequence>MISKIGLIGYGKMGSSLALGGIKSGAIRKESMIVYDQDRERTNVAEKFGLKVASSLAEIFESEALILAVKPKDLPALLQDNRSKIVEKSPLLISIVAGIRVKHMLSFLGNAPLRVIRVMPNIAAAVNEAMSAFYANEFVNKDDVAFVESLLSSVGKSIRIESEDELDTITGISGSGPAYFALMMNILEKVAVDKGLSEDMARVLAAQTCRGAATMVLSGGCSPLDLIKMVASPGGTTEEALRVMDAKGFSEIVGEAVSAAIEKSRRMNRP</sequence>
<evidence type="ECO:0000256" key="2">
    <source>
        <dbReference type="ARBA" id="ARBA00022857"/>
    </source>
</evidence>
<evidence type="ECO:0000256" key="4">
    <source>
        <dbReference type="HAMAP-Rule" id="MF_01925"/>
    </source>
</evidence>
<dbReference type="InterPro" id="IPR053790">
    <property type="entry name" value="P5CR-like_CS"/>
</dbReference>
<dbReference type="UniPathway" id="UPA00098">
    <property type="reaction ID" value="UER00361"/>
</dbReference>
<dbReference type="Pfam" id="PF14748">
    <property type="entry name" value="P5CR_dimer"/>
    <property type="match status" value="1"/>
</dbReference>
<evidence type="ECO:0000256" key="1">
    <source>
        <dbReference type="ARBA" id="ARBA00005525"/>
    </source>
</evidence>
<dbReference type="PANTHER" id="PTHR11645:SF0">
    <property type="entry name" value="PYRROLINE-5-CARBOXYLATE REDUCTASE 3"/>
    <property type="match status" value="1"/>
</dbReference>
<accession>A0A444L742</accession>
<comment type="catalytic activity">
    <reaction evidence="4">
        <text>L-proline + NAD(+) = (S)-1-pyrroline-5-carboxylate + NADH + 2 H(+)</text>
        <dbReference type="Rhea" id="RHEA:14105"/>
        <dbReference type="ChEBI" id="CHEBI:15378"/>
        <dbReference type="ChEBI" id="CHEBI:17388"/>
        <dbReference type="ChEBI" id="CHEBI:57540"/>
        <dbReference type="ChEBI" id="CHEBI:57945"/>
        <dbReference type="ChEBI" id="CHEBI:60039"/>
        <dbReference type="EC" id="1.5.1.2"/>
    </reaction>
</comment>
<keyword evidence="4 7" id="KW-0641">Proline biosynthesis</keyword>
<dbReference type="EC" id="1.5.1.2" evidence="4 5"/>
<dbReference type="HAMAP" id="MF_01925">
    <property type="entry name" value="P5C_reductase"/>
    <property type="match status" value="1"/>
</dbReference>
<dbReference type="NCBIfam" id="TIGR00112">
    <property type="entry name" value="proC"/>
    <property type="match status" value="1"/>
</dbReference>
<gene>
    <name evidence="4" type="primary">proC</name>
    <name evidence="10" type="ORF">Metus_1362</name>
</gene>
<keyword evidence="2 4" id="KW-0521">NADP</keyword>